<gene>
    <name evidence="2" type="ORF">ODALV1_LOCUS23575</name>
</gene>
<keyword evidence="3" id="KW-1185">Reference proteome</keyword>
<dbReference type="Proteomes" id="UP001642540">
    <property type="component" value="Unassembled WGS sequence"/>
</dbReference>
<name>A0ABP1RLF2_9HEXA</name>
<dbReference type="SUPFAM" id="SSF81383">
    <property type="entry name" value="F-box domain"/>
    <property type="match status" value="1"/>
</dbReference>
<accession>A0ABP1RLF2</accession>
<evidence type="ECO:0000259" key="1">
    <source>
        <dbReference type="PROSITE" id="PS50181"/>
    </source>
</evidence>
<protein>
    <recommendedName>
        <fullName evidence="1">F-box domain-containing protein</fullName>
    </recommendedName>
</protein>
<dbReference type="EMBL" id="CAXLJM020000081">
    <property type="protein sequence ID" value="CAL8130120.1"/>
    <property type="molecule type" value="Genomic_DNA"/>
</dbReference>
<organism evidence="2 3">
    <name type="scientific">Orchesella dallaii</name>
    <dbReference type="NCBI Taxonomy" id="48710"/>
    <lineage>
        <taxon>Eukaryota</taxon>
        <taxon>Metazoa</taxon>
        <taxon>Ecdysozoa</taxon>
        <taxon>Arthropoda</taxon>
        <taxon>Hexapoda</taxon>
        <taxon>Collembola</taxon>
        <taxon>Entomobryomorpha</taxon>
        <taxon>Entomobryoidea</taxon>
        <taxon>Orchesellidae</taxon>
        <taxon>Orchesellinae</taxon>
        <taxon>Orchesella</taxon>
    </lineage>
</organism>
<feature type="domain" description="F-box" evidence="1">
    <location>
        <begin position="1"/>
        <end position="54"/>
    </location>
</feature>
<reference evidence="2 3" key="1">
    <citation type="submission" date="2024-08" db="EMBL/GenBank/DDBJ databases">
        <authorList>
            <person name="Cucini C."/>
            <person name="Frati F."/>
        </authorList>
    </citation>
    <scope>NUCLEOTIDE SEQUENCE [LARGE SCALE GENOMIC DNA]</scope>
</reference>
<dbReference type="InterPro" id="IPR036047">
    <property type="entry name" value="F-box-like_dom_sf"/>
</dbReference>
<evidence type="ECO:0000313" key="2">
    <source>
        <dbReference type="EMBL" id="CAL8130120.1"/>
    </source>
</evidence>
<dbReference type="InterPro" id="IPR001810">
    <property type="entry name" value="F-box_dom"/>
</dbReference>
<sequence length="429" mass="50345">MVDAFPLEIIEKILAKLDDDDITTMLNARLVNPMWRTAMSTVLEQKCLSTWTRWKLMRYCNGIPSRLFKWTPIKIEDDHSVHICVPEKLMVMEMESNINLFISKAIYAFLGDNNDGRIIPLQYFFKERGHGEYITNFKTHLKFSPQAMYQLLTNLPNLKAAGFPLEIEGDKGDNLFMKDKPLPSLPKLKYLELWNDTAKNNYRDYFRWFIFAYERQLMSLSLAGENMIALKKKKNSETEQGNRLLLQNLTRLKVSSPGGLFFKKTEATLPLTHISIHNFKNRLSVKGLRVISDFVDKFSKTLVKLHLDIQVGDVSGQVMEPFPTVDFPKLTFFSGNFPSSDNETFILLNCFVRRFEELVTLELMHYRSDIFELVRMLKLNINEKREWAFRRYFGKQLYWVNRYKLERIIVLASNREGEEERIIVKNPGM</sequence>
<evidence type="ECO:0000313" key="3">
    <source>
        <dbReference type="Proteomes" id="UP001642540"/>
    </source>
</evidence>
<proteinExistence type="predicted"/>
<dbReference type="PROSITE" id="PS50181">
    <property type="entry name" value="FBOX"/>
    <property type="match status" value="1"/>
</dbReference>
<comment type="caution">
    <text evidence="2">The sequence shown here is derived from an EMBL/GenBank/DDBJ whole genome shotgun (WGS) entry which is preliminary data.</text>
</comment>